<evidence type="ECO:0000313" key="3">
    <source>
        <dbReference type="Proteomes" id="UP001161017"/>
    </source>
</evidence>
<feature type="compositionally biased region" description="Low complexity" evidence="1">
    <location>
        <begin position="378"/>
        <end position="396"/>
    </location>
</feature>
<feature type="compositionally biased region" description="Low complexity" evidence="1">
    <location>
        <begin position="207"/>
        <end position="224"/>
    </location>
</feature>
<feature type="region of interest" description="Disordered" evidence="1">
    <location>
        <begin position="136"/>
        <end position="512"/>
    </location>
</feature>
<evidence type="ECO:0000256" key="1">
    <source>
        <dbReference type="SAM" id="MobiDB-lite"/>
    </source>
</evidence>
<evidence type="ECO:0000313" key="2">
    <source>
        <dbReference type="EMBL" id="MDI1490271.1"/>
    </source>
</evidence>
<gene>
    <name evidence="2" type="ORF">OHK93_001471</name>
</gene>
<feature type="compositionally biased region" description="Polar residues" evidence="1">
    <location>
        <begin position="402"/>
        <end position="426"/>
    </location>
</feature>
<feature type="compositionally biased region" description="Low complexity" evidence="1">
    <location>
        <begin position="500"/>
        <end position="509"/>
    </location>
</feature>
<dbReference type="InterPro" id="IPR042065">
    <property type="entry name" value="E3_ELL-like"/>
</dbReference>
<feature type="compositionally biased region" description="Basic and acidic residues" evidence="1">
    <location>
        <begin position="442"/>
        <end position="484"/>
    </location>
</feature>
<reference evidence="2" key="1">
    <citation type="journal article" date="2023" name="Genome Biol. Evol.">
        <title>First Whole Genome Sequence and Flow Cytometry Genome Size Data for the Lichen-Forming Fungus Ramalina farinacea (Ascomycota).</title>
        <authorList>
            <person name="Llewellyn T."/>
            <person name="Mian S."/>
            <person name="Hill R."/>
            <person name="Leitch I.J."/>
            <person name="Gaya E."/>
        </authorList>
    </citation>
    <scope>NUCLEOTIDE SEQUENCE</scope>
    <source>
        <strain evidence="2">LIQ254RAFAR</strain>
    </source>
</reference>
<accession>A0AA43QSD7</accession>
<organism evidence="2 3">
    <name type="scientific">Ramalina farinacea</name>
    <dbReference type="NCBI Taxonomy" id="258253"/>
    <lineage>
        <taxon>Eukaryota</taxon>
        <taxon>Fungi</taxon>
        <taxon>Dikarya</taxon>
        <taxon>Ascomycota</taxon>
        <taxon>Pezizomycotina</taxon>
        <taxon>Lecanoromycetes</taxon>
        <taxon>OSLEUM clade</taxon>
        <taxon>Lecanoromycetidae</taxon>
        <taxon>Lecanorales</taxon>
        <taxon>Lecanorineae</taxon>
        <taxon>Ramalinaceae</taxon>
        <taxon>Ramalina</taxon>
    </lineage>
</organism>
<sequence length="571" mass="62375">MPSTPAHGPFRPPVSVKRDVLAAQAKNQRLAALRTPVIHLLASEALSTQQLSSKLRGKADEIREVLVKVAKPTDDESKWRLKDGAYKELDVWAFKYATQVERDQAIDNAVSALDRMRISALDPIFQKLLPKADRGKGKTLSRLNHLNKGPIAQSSTPKIHVQHPDESHKVSSGTESDRKRKTPHDGADATASAKSKDSAKKSKAGHTTTQPKSSSSTGPKTLSSEAKDRDAKKAVKKPNLPLSEEFVNDSDEEDGLEASMAAQSKEHVARSEAVRKVEPCSAHASSQKAVKPKANPKVEEASNSLDKTSSKEAGHAASKVGKQHAPSRADKNKDTAYGQSPSDPPKKRKRPAQKAPGEETESKPPISDKGDSQHGVNPSSASSSTSSSRPRNLSSPHKPSPLGSSPPTNASEMADGENTSTSSTPHIESKGRDSMHLNGTSDHQRNASDHSLKRKANDIDSSIHDHTDPAAETHIRDSGHEPLRARKRSRADELTPPPSDGSSPASSGPVKAEILKMIESFQQHEYPEYEEAYRQADRDRHPDQIKRVEKMHHRLVKVKERISQEVRRHWL</sequence>
<dbReference type="AlphaFoldDB" id="A0AA43QSD7"/>
<dbReference type="Proteomes" id="UP001161017">
    <property type="component" value="Unassembled WGS sequence"/>
</dbReference>
<dbReference type="EMBL" id="JAPUFD010000011">
    <property type="protein sequence ID" value="MDI1490271.1"/>
    <property type="molecule type" value="Genomic_DNA"/>
</dbReference>
<feature type="compositionally biased region" description="Basic and acidic residues" evidence="1">
    <location>
        <begin position="356"/>
        <end position="372"/>
    </location>
</feature>
<feature type="compositionally biased region" description="Basic and acidic residues" evidence="1">
    <location>
        <begin position="162"/>
        <end position="187"/>
    </location>
</feature>
<feature type="compositionally biased region" description="Basic and acidic residues" evidence="1">
    <location>
        <begin position="264"/>
        <end position="278"/>
    </location>
</feature>
<name>A0AA43QSD7_9LECA</name>
<dbReference type="InterPro" id="IPR036390">
    <property type="entry name" value="WH_DNA-bd_sf"/>
</dbReference>
<dbReference type="SUPFAM" id="SSF46785">
    <property type="entry name" value="Winged helix' DNA-binding domain"/>
    <property type="match status" value="1"/>
</dbReference>
<protein>
    <submittedName>
        <fullName evidence="2">Uncharacterized protein</fullName>
    </submittedName>
</protein>
<keyword evidence="3" id="KW-1185">Reference proteome</keyword>
<feature type="compositionally biased region" description="Acidic residues" evidence="1">
    <location>
        <begin position="246"/>
        <end position="256"/>
    </location>
</feature>
<proteinExistence type="predicted"/>
<comment type="caution">
    <text evidence="2">The sequence shown here is derived from an EMBL/GenBank/DDBJ whole genome shotgun (WGS) entry which is preliminary data.</text>
</comment>
<dbReference type="Gene3D" id="1.10.10.2670">
    <property type="entry name" value="E3 ubiquitin-protein ligase"/>
    <property type="match status" value="1"/>
</dbReference>